<dbReference type="InterPro" id="IPR024752">
    <property type="entry name" value="Myb/SANT-like_dom"/>
</dbReference>
<dbReference type="EMBL" id="CAADRP010001024">
    <property type="protein sequence ID" value="VFU34597.1"/>
    <property type="molecule type" value="Genomic_DNA"/>
</dbReference>
<dbReference type="PANTHER" id="PTHR31704">
    <property type="entry name" value="MYB/SANT-LIKE DNA-BINDING DOMAIN PROTEIN-RELATED"/>
    <property type="match status" value="1"/>
</dbReference>
<dbReference type="AlphaFoldDB" id="A0A6N2LGK9"/>
<protein>
    <recommendedName>
        <fullName evidence="2">Myb/SANT-like domain-containing protein</fullName>
    </recommendedName>
</protein>
<name>A0A6N2LGK9_SALVM</name>
<evidence type="ECO:0000313" key="3">
    <source>
        <dbReference type="EMBL" id="VFU34597.1"/>
    </source>
</evidence>
<feature type="domain" description="Myb/SANT-like" evidence="2">
    <location>
        <begin position="11"/>
        <end position="103"/>
    </location>
</feature>
<dbReference type="Pfam" id="PF12776">
    <property type="entry name" value="Myb_DNA-bind_3"/>
    <property type="match status" value="1"/>
</dbReference>
<gene>
    <name evidence="3" type="ORF">SVIM_LOCUS166622</name>
</gene>
<feature type="region of interest" description="Disordered" evidence="1">
    <location>
        <begin position="148"/>
        <end position="200"/>
    </location>
</feature>
<feature type="compositionally biased region" description="Polar residues" evidence="1">
    <location>
        <begin position="155"/>
        <end position="165"/>
    </location>
</feature>
<evidence type="ECO:0000259" key="2">
    <source>
        <dbReference type="Pfam" id="PF12776"/>
    </source>
</evidence>
<proteinExistence type="predicted"/>
<accession>A0A6N2LGK9</accession>
<reference evidence="3" key="1">
    <citation type="submission" date="2019-03" db="EMBL/GenBank/DDBJ databases">
        <authorList>
            <person name="Mank J."/>
            <person name="Almeida P."/>
        </authorList>
    </citation>
    <scope>NUCLEOTIDE SEQUENCE</scope>
    <source>
        <strain evidence="3">78183</strain>
    </source>
</reference>
<evidence type="ECO:0000256" key="1">
    <source>
        <dbReference type="SAM" id="MobiDB-lite"/>
    </source>
</evidence>
<dbReference type="PANTHER" id="PTHR31704:SF37">
    <property type="entry name" value="HEAT SHOCK PROTEIN"/>
    <property type="match status" value="1"/>
</dbReference>
<organism evidence="3">
    <name type="scientific">Salix viminalis</name>
    <name type="common">Common osier</name>
    <name type="synonym">Basket willow</name>
    <dbReference type="NCBI Taxonomy" id="40686"/>
    <lineage>
        <taxon>Eukaryota</taxon>
        <taxon>Viridiplantae</taxon>
        <taxon>Streptophyta</taxon>
        <taxon>Embryophyta</taxon>
        <taxon>Tracheophyta</taxon>
        <taxon>Spermatophyta</taxon>
        <taxon>Magnoliopsida</taxon>
        <taxon>eudicotyledons</taxon>
        <taxon>Gunneridae</taxon>
        <taxon>Pentapetalae</taxon>
        <taxon>rosids</taxon>
        <taxon>fabids</taxon>
        <taxon>Malpighiales</taxon>
        <taxon>Salicaceae</taxon>
        <taxon>Saliceae</taxon>
        <taxon>Salix</taxon>
    </lineage>
</organism>
<sequence length="200" mass="22226">MEGGEIMDKATWTKKMLHTFCNICIRAIELGMRPITHFDKIGWKFLIKSFQEQTGHSLTIAQLKNKWDGCKKDWKIWTKLLFETGVGWSSELGTIATTNEWWTTKIQEVKGAKKFRRAGIEPALKFKYDSMYSSIVATGEYAWAPSSAVQGGGNSYQPGTSNTNIDAMDLEEGSGDSKEDGNPASDNDIAHLVGGGEHIK</sequence>